<keyword evidence="1" id="KW-0812">Transmembrane</keyword>
<evidence type="ECO:0000313" key="5">
    <source>
        <dbReference type="Proteomes" id="UP001430701"/>
    </source>
</evidence>
<proteinExistence type="predicted"/>
<keyword evidence="1" id="KW-1133">Transmembrane helix</keyword>
<evidence type="ECO:0000256" key="1">
    <source>
        <dbReference type="SAM" id="Phobius"/>
    </source>
</evidence>
<dbReference type="RefSeq" id="WP_038272642.1">
    <property type="nucleotide sequence ID" value="NZ_CP053627.1"/>
</dbReference>
<keyword evidence="1" id="KW-0472">Membrane</keyword>
<dbReference type="Proteomes" id="UP001430701">
    <property type="component" value="Unassembled WGS sequence"/>
</dbReference>
<dbReference type="EMBL" id="JDSQ01000027">
    <property type="protein sequence ID" value="EWS77205.1"/>
    <property type="molecule type" value="Genomic_DNA"/>
</dbReference>
<reference evidence="2 4" key="1">
    <citation type="journal article" date="2014" name="Genome Announc.">
        <title>Draft Genome Sequence of Xylella fastidiosa Pear Leaf Scorch Strain in Taiwan.</title>
        <authorList>
            <person name="Su C.C."/>
            <person name="Deng W.L."/>
            <person name="Jan F.J."/>
            <person name="Chang C.J."/>
            <person name="Huang H."/>
            <person name="Chen J."/>
        </authorList>
    </citation>
    <scope>NUCLEOTIDE SEQUENCE [LARGE SCALE GENOMIC DNA]</scope>
    <source>
        <strain evidence="2 4">PLS229</strain>
    </source>
</reference>
<comment type="caution">
    <text evidence="2">The sequence shown here is derived from an EMBL/GenBank/DDBJ whole genome shotgun (WGS) entry which is preliminary data.</text>
</comment>
<evidence type="ECO:0008006" key="6">
    <source>
        <dbReference type="Google" id="ProtNLM"/>
    </source>
</evidence>
<evidence type="ECO:0000313" key="3">
    <source>
        <dbReference type="EMBL" id="MCD8472171.1"/>
    </source>
</evidence>
<accession>Z9JFM3</accession>
<dbReference type="GeneID" id="68901182"/>
<evidence type="ECO:0000313" key="4">
    <source>
        <dbReference type="Proteomes" id="UP000020406"/>
    </source>
</evidence>
<evidence type="ECO:0000313" key="2">
    <source>
        <dbReference type="EMBL" id="EWS77205.1"/>
    </source>
</evidence>
<dbReference type="Proteomes" id="UP000020406">
    <property type="component" value="Unassembled WGS sequence"/>
</dbReference>
<feature type="transmembrane region" description="Helical" evidence="1">
    <location>
        <begin position="35"/>
        <end position="60"/>
    </location>
</feature>
<dbReference type="PATRIC" id="fig|1444770.3.peg.2850"/>
<dbReference type="EMBL" id="JAJPPU010000001">
    <property type="protein sequence ID" value="MCD8472171.1"/>
    <property type="molecule type" value="Genomic_DNA"/>
</dbReference>
<keyword evidence="5" id="KW-1185">Reference proteome</keyword>
<gene>
    <name evidence="2" type="ORF">AF72_12100</name>
    <name evidence="3" type="ORF">LPH55_01470</name>
</gene>
<dbReference type="AlphaFoldDB" id="Z9JFM3"/>
<sequence>MRELEIHEIESVDGADMEFVENVAVGVTAGATVGYILFGPLGAAVGTASALMGSAWVALFRS</sequence>
<reference evidence="3" key="2">
    <citation type="submission" date="2021-11" db="EMBL/GenBank/DDBJ databases">
        <title>Genome sequence of Xylella taiwanensis PLS432.</title>
        <authorList>
            <person name="Weng L.-W."/>
            <person name="Su C.-C."/>
            <person name="Tsai C.-W."/>
            <person name="Kuo C.-H."/>
        </authorList>
    </citation>
    <scope>NUCLEOTIDE SEQUENCE</scope>
    <source>
        <strain evidence="3">PLS432</strain>
    </source>
</reference>
<protein>
    <recommendedName>
        <fullName evidence="6">Bacteriocin</fullName>
    </recommendedName>
</protein>
<organism evidence="2 4">
    <name type="scientific">Xylella taiwanensis</name>
    <dbReference type="NCBI Taxonomy" id="1444770"/>
    <lineage>
        <taxon>Bacteria</taxon>
        <taxon>Pseudomonadati</taxon>
        <taxon>Pseudomonadota</taxon>
        <taxon>Gammaproteobacteria</taxon>
        <taxon>Lysobacterales</taxon>
        <taxon>Lysobacteraceae</taxon>
        <taxon>Xylella</taxon>
    </lineage>
</organism>
<dbReference type="KEGG" id="xtw:AB672_07770"/>
<name>Z9JFM3_9GAMM</name>